<evidence type="ECO:0000313" key="2">
    <source>
        <dbReference type="Proteomes" id="UP000000422"/>
    </source>
</evidence>
<proteinExistence type="predicted"/>
<evidence type="ECO:0008006" key="3">
    <source>
        <dbReference type="Google" id="ProtNLM"/>
    </source>
</evidence>
<gene>
    <name evidence="1" type="ordered locus">WS2197</name>
</gene>
<dbReference type="AlphaFoldDB" id="Q7MQL7"/>
<dbReference type="Gene3D" id="3.40.50.2000">
    <property type="entry name" value="Glycogen Phosphorylase B"/>
    <property type="match status" value="1"/>
</dbReference>
<organism evidence="2">
    <name type="scientific">Wolinella succinogenes (strain ATCC 29543 / DSM 1740 / CCUG 13145 / JCM 31913 / LMG 7466 / NCTC 11488 / FDC 602W)</name>
    <name type="common">Vibrio succinogenes</name>
    <dbReference type="NCBI Taxonomy" id="273121"/>
    <lineage>
        <taxon>Bacteria</taxon>
        <taxon>Pseudomonadati</taxon>
        <taxon>Campylobacterota</taxon>
        <taxon>Epsilonproteobacteria</taxon>
        <taxon>Campylobacterales</taxon>
        <taxon>Helicobacteraceae</taxon>
        <taxon>Wolinella</taxon>
    </lineage>
</organism>
<name>Q7MQL7_WOLSU</name>
<dbReference type="KEGG" id="wsu:WS2197"/>
<dbReference type="eggNOG" id="COG3914">
    <property type="taxonomic scope" value="Bacteria"/>
</dbReference>
<dbReference type="EMBL" id="BX571662">
    <property type="protein sequence ID" value="CAE11187.1"/>
    <property type="molecule type" value="Genomic_DNA"/>
</dbReference>
<dbReference type="HOGENOM" id="CLU_010401_0_0_7"/>
<dbReference type="SUPFAM" id="SSF53756">
    <property type="entry name" value="UDP-Glycosyltransferase/glycogen phosphorylase"/>
    <property type="match status" value="1"/>
</dbReference>
<sequence length="692" mass="80202">MYNAKKQKIKERGLVEALKEQAEQCKSKHELDRFIGRFSQRETLEALKKASKPSRADLANVIREKVLELIFSKGDVADRAYLYLYGLMEELEIEPEGRFDGYVTLADQYLCSPELGIVEKILLSELKATALILKGEPQEAIKEHLKVLSTLHIHEAANVGVDVFVKDFCQFFSISMDELFEALSESLTLEHYLSLDFVARRSIFNWSLHIFWNIPSFYNNPRWMELYPLWRAIFEAHLGRGELDEAMYVHFYIYHKMGNHFQSQEEWKRFNEEIVKVAEPHYKACTAALPSCKEHTGGSGKRLIGFLRDRVVENSPYKVEWSLLKALMQNEEFREKYEVKLYLMGYVEKSDDDPRILQSYREIGIEVVDVVTPLIQGAGYYHSHLQKALAIRERIVRDGVDILISPNNGYDISDFIFISRAAPTQVYWSHGNYVYDVEGIDKRISHCGVDKYGFSFEKFAVPMDRERFYNPPIAKSKIEAERAKYPKDAFVLGVIGRLIKVDSDEYLETIAQVMRQNPQTIFIAAGSGNAESIRAKVEKLGISDRFYMPGWVDPHLYGHIIDLWCDTFPLEQGESAREYTAKHEAPLMVRLIRLSRVERSAELEEWLEEYRGVAMEVCENRGAAVEGLYRFIESEQRIQPLDTKGYIEAIHWSINEGSSKNIRDNKAYWMRIYRQVVARKLSQDLLSVFANL</sequence>
<reference evidence="1 2" key="1">
    <citation type="journal article" date="2003" name="Proc. Natl. Acad. Sci. U.S.A.">
        <title>Complete genome sequence and analysis of Wolinella succinogenes.</title>
        <authorList>
            <person name="Baar C."/>
            <person name="Eppinger M."/>
            <person name="Raddatz G."/>
            <person name="Simon JM."/>
            <person name="Lanz C."/>
            <person name="Klimmek O."/>
            <person name="Nandakumar R."/>
            <person name="Gross R."/>
            <person name="Rosinus A."/>
            <person name="Keller H."/>
            <person name="Jagtap P."/>
            <person name="Linke B."/>
            <person name="Meyer F."/>
            <person name="Lederer H."/>
            <person name="Schuster S.C."/>
        </authorList>
    </citation>
    <scope>NUCLEOTIDE SEQUENCE [LARGE SCALE GENOMIC DNA]</scope>
    <source>
        <strain evidence="2">ATCC 29543 / DSM 1740 / CCUG 13145 / JCM 31913 / LMG 7466 / NCTC 11488 / FDC 602W</strain>
    </source>
</reference>
<dbReference type="STRING" id="273121.WS2197"/>
<protein>
    <recommendedName>
        <fullName evidence="3">Glycosyl transferase family 1 domain-containing protein</fullName>
    </recommendedName>
</protein>
<evidence type="ECO:0000313" key="1">
    <source>
        <dbReference type="EMBL" id="CAE11187.1"/>
    </source>
</evidence>
<keyword evidence="2" id="KW-1185">Reference proteome</keyword>
<accession>Q7MQL7</accession>
<dbReference type="Proteomes" id="UP000000422">
    <property type="component" value="Chromosome"/>
</dbReference>